<comment type="caution">
    <text evidence="12">The sequence shown here is derived from an EMBL/GenBank/DDBJ whole genome shotgun (WGS) entry which is preliminary data.</text>
</comment>
<dbReference type="FunFam" id="3.40.50.300:FF:000006">
    <property type="entry name" value="DNA-binding transcriptional regulator NtrC"/>
    <property type="match status" value="1"/>
</dbReference>
<dbReference type="AlphaFoldDB" id="A0AA41YU07"/>
<dbReference type="Gene3D" id="1.10.8.60">
    <property type="match status" value="1"/>
</dbReference>
<evidence type="ECO:0000256" key="4">
    <source>
        <dbReference type="ARBA" id="ARBA00023012"/>
    </source>
</evidence>
<reference evidence="12" key="2">
    <citation type="submission" date="2022-10" db="EMBL/GenBank/DDBJ databases">
        <authorList>
            <person name="Trinh H.N."/>
        </authorList>
    </citation>
    <scope>NUCLEOTIDE SEQUENCE</scope>
    <source>
        <strain evidence="12">RN2-1</strain>
    </source>
</reference>
<evidence type="ECO:0000256" key="5">
    <source>
        <dbReference type="ARBA" id="ARBA00023015"/>
    </source>
</evidence>
<dbReference type="InterPro" id="IPR058031">
    <property type="entry name" value="AAA_lid_NorR"/>
</dbReference>
<evidence type="ECO:0000313" key="13">
    <source>
        <dbReference type="Proteomes" id="UP001165679"/>
    </source>
</evidence>
<dbReference type="GO" id="GO:0043565">
    <property type="term" value="F:sequence-specific DNA binding"/>
    <property type="evidence" value="ECO:0007669"/>
    <property type="project" value="InterPro"/>
</dbReference>
<dbReference type="Gene3D" id="1.10.10.60">
    <property type="entry name" value="Homeodomain-like"/>
    <property type="match status" value="1"/>
</dbReference>
<evidence type="ECO:0000256" key="7">
    <source>
        <dbReference type="ARBA" id="ARBA00023159"/>
    </source>
</evidence>
<name>A0AA41YU07_9PROT</name>
<dbReference type="InterPro" id="IPR002078">
    <property type="entry name" value="Sigma_54_int"/>
</dbReference>
<dbReference type="InterPro" id="IPR027417">
    <property type="entry name" value="P-loop_NTPase"/>
</dbReference>
<dbReference type="PANTHER" id="PTHR32071:SF117">
    <property type="entry name" value="PTS-DEPENDENT DIHYDROXYACETONE KINASE OPERON REGULATORY PROTEIN-RELATED"/>
    <property type="match status" value="1"/>
</dbReference>
<keyword evidence="6" id="KW-0238">DNA-binding</keyword>
<dbReference type="SMART" id="SM00448">
    <property type="entry name" value="REC"/>
    <property type="match status" value="1"/>
</dbReference>
<dbReference type="SUPFAM" id="SSF52172">
    <property type="entry name" value="CheY-like"/>
    <property type="match status" value="1"/>
</dbReference>
<keyword evidence="5" id="KW-0805">Transcription regulation</keyword>
<dbReference type="Pfam" id="PF00072">
    <property type="entry name" value="Response_reg"/>
    <property type="match status" value="1"/>
</dbReference>
<dbReference type="PROSITE" id="PS00688">
    <property type="entry name" value="SIGMA54_INTERACT_3"/>
    <property type="match status" value="1"/>
</dbReference>
<dbReference type="SUPFAM" id="SSF52540">
    <property type="entry name" value="P-loop containing nucleoside triphosphate hydrolases"/>
    <property type="match status" value="1"/>
</dbReference>
<dbReference type="GO" id="GO:0005524">
    <property type="term" value="F:ATP binding"/>
    <property type="evidence" value="ECO:0007669"/>
    <property type="project" value="UniProtKB-KW"/>
</dbReference>
<dbReference type="EMBL" id="JAPDNT010000008">
    <property type="protein sequence ID" value="MCW3475407.1"/>
    <property type="molecule type" value="Genomic_DNA"/>
</dbReference>
<dbReference type="SMART" id="SM00382">
    <property type="entry name" value="AAA"/>
    <property type="match status" value="1"/>
</dbReference>
<evidence type="ECO:0000259" key="11">
    <source>
        <dbReference type="PROSITE" id="PS50110"/>
    </source>
</evidence>
<dbReference type="GO" id="GO:0000160">
    <property type="term" value="P:phosphorelay signal transduction system"/>
    <property type="evidence" value="ECO:0007669"/>
    <property type="project" value="UniProtKB-KW"/>
</dbReference>
<dbReference type="GO" id="GO:0006355">
    <property type="term" value="P:regulation of DNA-templated transcription"/>
    <property type="evidence" value="ECO:0007669"/>
    <property type="project" value="InterPro"/>
</dbReference>
<feature type="domain" description="Response regulatory" evidence="11">
    <location>
        <begin position="7"/>
        <end position="121"/>
    </location>
</feature>
<dbReference type="CDD" id="cd00009">
    <property type="entry name" value="AAA"/>
    <property type="match status" value="1"/>
</dbReference>
<dbReference type="InterPro" id="IPR009057">
    <property type="entry name" value="Homeodomain-like_sf"/>
</dbReference>
<gene>
    <name evidence="12" type="ORF">OL599_12560</name>
</gene>
<proteinExistence type="predicted"/>
<evidence type="ECO:0000256" key="1">
    <source>
        <dbReference type="ARBA" id="ARBA00022553"/>
    </source>
</evidence>
<evidence type="ECO:0000259" key="10">
    <source>
        <dbReference type="PROSITE" id="PS50045"/>
    </source>
</evidence>
<dbReference type="Gene3D" id="3.40.50.300">
    <property type="entry name" value="P-loop containing nucleotide triphosphate hydrolases"/>
    <property type="match status" value="1"/>
</dbReference>
<dbReference type="Gene3D" id="3.40.50.2300">
    <property type="match status" value="1"/>
</dbReference>
<dbReference type="Pfam" id="PF02954">
    <property type="entry name" value="HTH_8"/>
    <property type="match status" value="1"/>
</dbReference>
<dbReference type="RefSeq" id="WP_264714118.1">
    <property type="nucleotide sequence ID" value="NZ_JAPDNT010000008.1"/>
</dbReference>
<dbReference type="PROSITE" id="PS00676">
    <property type="entry name" value="SIGMA54_INTERACT_2"/>
    <property type="match status" value="1"/>
</dbReference>
<dbReference type="InterPro" id="IPR011006">
    <property type="entry name" value="CheY-like_superfamily"/>
</dbReference>
<evidence type="ECO:0000313" key="12">
    <source>
        <dbReference type="EMBL" id="MCW3475407.1"/>
    </source>
</evidence>
<dbReference type="SUPFAM" id="SSF46689">
    <property type="entry name" value="Homeodomain-like"/>
    <property type="match status" value="1"/>
</dbReference>
<feature type="modified residue" description="4-aspartylphosphate" evidence="9">
    <location>
        <position position="56"/>
    </location>
</feature>
<dbReference type="FunFam" id="1.10.8.60:FF:000120">
    <property type="entry name" value="Sigma-54-dependent Fis family transcriptional regulator"/>
    <property type="match status" value="1"/>
</dbReference>
<dbReference type="Pfam" id="PF00158">
    <property type="entry name" value="Sigma54_activat"/>
    <property type="match status" value="1"/>
</dbReference>
<accession>A0AA41YU07</accession>
<evidence type="ECO:0000256" key="8">
    <source>
        <dbReference type="ARBA" id="ARBA00023163"/>
    </source>
</evidence>
<dbReference type="PANTHER" id="PTHR32071">
    <property type="entry name" value="TRANSCRIPTIONAL REGULATORY PROTEIN"/>
    <property type="match status" value="1"/>
</dbReference>
<keyword evidence="13" id="KW-1185">Reference proteome</keyword>
<keyword evidence="7" id="KW-0010">Activator</keyword>
<dbReference type="InterPro" id="IPR003593">
    <property type="entry name" value="AAA+_ATPase"/>
</dbReference>
<dbReference type="InterPro" id="IPR025943">
    <property type="entry name" value="Sigma_54_int_dom_ATP-bd_2"/>
</dbReference>
<keyword evidence="2" id="KW-0547">Nucleotide-binding</keyword>
<evidence type="ECO:0000256" key="9">
    <source>
        <dbReference type="PROSITE-ProRule" id="PRU00169"/>
    </source>
</evidence>
<keyword evidence="1 9" id="KW-0597">Phosphoprotein</keyword>
<keyword evidence="4" id="KW-0902">Two-component regulatory system</keyword>
<dbReference type="PROSITE" id="PS50110">
    <property type="entry name" value="RESPONSE_REGULATORY"/>
    <property type="match status" value="1"/>
</dbReference>
<reference evidence="12" key="1">
    <citation type="submission" date="2022-09" db="EMBL/GenBank/DDBJ databases">
        <title>Rhodovastum sp. nov. RN2-1 isolated from soil in Seongnam, South Korea.</title>
        <authorList>
            <person name="Le N.T."/>
        </authorList>
    </citation>
    <scope>NUCLEOTIDE SEQUENCE</scope>
    <source>
        <strain evidence="12">RN2-1</strain>
    </source>
</reference>
<organism evidence="12 13">
    <name type="scientific">Limobrevibacterium gyesilva</name>
    <dbReference type="NCBI Taxonomy" id="2991712"/>
    <lineage>
        <taxon>Bacteria</taxon>
        <taxon>Pseudomonadati</taxon>
        <taxon>Pseudomonadota</taxon>
        <taxon>Alphaproteobacteria</taxon>
        <taxon>Acetobacterales</taxon>
        <taxon>Acetobacteraceae</taxon>
        <taxon>Limobrevibacterium</taxon>
    </lineage>
</organism>
<keyword evidence="3" id="KW-0067">ATP-binding</keyword>
<dbReference type="PROSITE" id="PS50045">
    <property type="entry name" value="SIGMA54_INTERACT_4"/>
    <property type="match status" value="1"/>
</dbReference>
<protein>
    <submittedName>
        <fullName evidence="12">Sigma-54 dependent transcriptional regulator</fullName>
    </submittedName>
</protein>
<dbReference type="InterPro" id="IPR025944">
    <property type="entry name" value="Sigma_54_int_dom_CS"/>
</dbReference>
<dbReference type="Proteomes" id="UP001165679">
    <property type="component" value="Unassembled WGS sequence"/>
</dbReference>
<dbReference type="InterPro" id="IPR002197">
    <property type="entry name" value="HTH_Fis"/>
</dbReference>
<evidence type="ECO:0000256" key="6">
    <source>
        <dbReference type="ARBA" id="ARBA00023125"/>
    </source>
</evidence>
<evidence type="ECO:0000256" key="2">
    <source>
        <dbReference type="ARBA" id="ARBA00022741"/>
    </source>
</evidence>
<feature type="domain" description="Sigma-54 factor interaction" evidence="10">
    <location>
        <begin position="145"/>
        <end position="374"/>
    </location>
</feature>
<dbReference type="Pfam" id="PF25601">
    <property type="entry name" value="AAA_lid_14"/>
    <property type="match status" value="1"/>
</dbReference>
<sequence>MSEAPARVLVVEDTPTQAELARTLLRGLGHAVRVSGSAGAALAEARAWEPDAILLDIELPDYNGFELMRQLKGEGIDTAVIVVTANASINTAVEAMRGGAVDFLVKPYAKARLSVTLANALEKRSLVAQLRSVKARLDRDRFFGFIGGSAPMQAAYRTIESVAASRASVFITGESGTGKELAAEAVHKASPRAGRSFVALNCGAIPRDLLESEVFGHVKGAFTGATADRPGAAKLADGGTLFLDEIGEMPLEMQVKLLRFVQTGSFAPVGSSRLERVDVRFVCATNRDPMLEVQAGRFREDLYYRLYVVPVELPPLRARGGDVLLIARHFLAQFSKEEGRRFQGFSPEAEAALRGYSWPGNVRQLQNVVRNIVVLHDGERVEAAMIPPPVLRTNGSAPDPTPVPAPVAIPVPAPVLPDPVPAVPEPFWSGPGLAPEPVAAALPPPPPAEPEVVPLAEMERRLILAALRRTRQDVPRAAALLEVNPSTVYRKLAAWRAAGLLAEA</sequence>
<dbReference type="InterPro" id="IPR001789">
    <property type="entry name" value="Sig_transdc_resp-reg_receiver"/>
</dbReference>
<evidence type="ECO:0000256" key="3">
    <source>
        <dbReference type="ARBA" id="ARBA00022840"/>
    </source>
</evidence>
<keyword evidence="8" id="KW-0804">Transcription</keyword>